<dbReference type="SUPFAM" id="SSF46955">
    <property type="entry name" value="Putative DNA-binding domain"/>
    <property type="match status" value="1"/>
</dbReference>
<accession>A0A4U2YS76</accession>
<dbReference type="Proteomes" id="UP000307808">
    <property type="component" value="Unassembled WGS sequence"/>
</dbReference>
<dbReference type="PANTHER" id="PTHR30204:SF93">
    <property type="entry name" value="HTH MERR-TYPE DOMAIN-CONTAINING PROTEIN"/>
    <property type="match status" value="1"/>
</dbReference>
<dbReference type="Gene3D" id="1.10.1660.10">
    <property type="match status" value="1"/>
</dbReference>
<reference evidence="3 4" key="1">
    <citation type="submission" date="2019-04" db="EMBL/GenBank/DDBJ databases">
        <authorList>
            <person name="Dong K."/>
        </authorList>
    </citation>
    <scope>NUCLEOTIDE SEQUENCE [LARGE SCALE GENOMIC DNA]</scope>
    <source>
        <strain evidence="4">dk3543</strain>
    </source>
</reference>
<dbReference type="RefSeq" id="WP_137064444.1">
    <property type="nucleotide sequence ID" value="NZ_CP040748.1"/>
</dbReference>
<protein>
    <submittedName>
        <fullName evidence="3">MerR family transcriptional regulator</fullName>
    </submittedName>
</protein>
<evidence type="ECO:0000259" key="2">
    <source>
        <dbReference type="PROSITE" id="PS50937"/>
    </source>
</evidence>
<dbReference type="AlphaFoldDB" id="A0A4U2YS76"/>
<dbReference type="GO" id="GO:0003677">
    <property type="term" value="F:DNA binding"/>
    <property type="evidence" value="ECO:0007669"/>
    <property type="project" value="UniProtKB-KW"/>
</dbReference>
<organism evidence="3 4">
    <name type="scientific">Nocardioides jishulii</name>
    <dbReference type="NCBI Taxonomy" id="2575440"/>
    <lineage>
        <taxon>Bacteria</taxon>
        <taxon>Bacillati</taxon>
        <taxon>Actinomycetota</taxon>
        <taxon>Actinomycetes</taxon>
        <taxon>Propionibacteriales</taxon>
        <taxon>Nocardioidaceae</taxon>
        <taxon>Nocardioides</taxon>
    </lineage>
</organism>
<evidence type="ECO:0000313" key="4">
    <source>
        <dbReference type="Proteomes" id="UP000307808"/>
    </source>
</evidence>
<dbReference type="OrthoDB" id="6716891at2"/>
<dbReference type="PANTHER" id="PTHR30204">
    <property type="entry name" value="REDOX-CYCLING DRUG-SENSING TRANSCRIPTIONAL ACTIVATOR SOXR"/>
    <property type="match status" value="1"/>
</dbReference>
<evidence type="ECO:0000256" key="1">
    <source>
        <dbReference type="ARBA" id="ARBA00023125"/>
    </source>
</evidence>
<sequence length="249" mass="27912">MTDQDIDPTPEAREAVRDLLTLDELTARVGMSVRNVRFYTTKGLVPPPIRRGRSGYYTPEHVARLELVQELQAHGFTLAAIEKYVATIPDDASAEQIALQRTMSAPWMSDRPVELSRSDLDARAGRPLTDDEVTTLVEMQIIDPTDDGRFEVALTQFSVGLGLLEIGYPVEAAKAGRELYQRHGQQLAEELLAVFRTQVWPTYKEAGMTRERLTEVVERIKPLSIISLVAAYEAAMDEATRADVVKRNR</sequence>
<dbReference type="SMART" id="SM00422">
    <property type="entry name" value="HTH_MERR"/>
    <property type="match status" value="1"/>
</dbReference>
<name>A0A4U2YS76_9ACTN</name>
<dbReference type="EMBL" id="SZPY01000001">
    <property type="protein sequence ID" value="TKI63980.1"/>
    <property type="molecule type" value="Genomic_DNA"/>
</dbReference>
<comment type="caution">
    <text evidence="3">The sequence shown here is derived from an EMBL/GenBank/DDBJ whole genome shotgun (WGS) entry which is preliminary data.</text>
</comment>
<proteinExistence type="predicted"/>
<gene>
    <name evidence="3" type="ORF">FC770_02025</name>
</gene>
<dbReference type="GO" id="GO:0003700">
    <property type="term" value="F:DNA-binding transcription factor activity"/>
    <property type="evidence" value="ECO:0007669"/>
    <property type="project" value="InterPro"/>
</dbReference>
<dbReference type="InterPro" id="IPR009061">
    <property type="entry name" value="DNA-bd_dom_put_sf"/>
</dbReference>
<dbReference type="InterPro" id="IPR000551">
    <property type="entry name" value="MerR-type_HTH_dom"/>
</dbReference>
<dbReference type="PROSITE" id="PS50937">
    <property type="entry name" value="HTH_MERR_2"/>
    <property type="match status" value="1"/>
</dbReference>
<dbReference type="InterPro" id="IPR047057">
    <property type="entry name" value="MerR_fam"/>
</dbReference>
<dbReference type="Pfam" id="PF13411">
    <property type="entry name" value="MerR_1"/>
    <property type="match status" value="1"/>
</dbReference>
<feature type="domain" description="HTH merR-type" evidence="2">
    <location>
        <begin position="19"/>
        <end position="87"/>
    </location>
</feature>
<keyword evidence="4" id="KW-1185">Reference proteome</keyword>
<evidence type="ECO:0000313" key="3">
    <source>
        <dbReference type="EMBL" id="TKI63980.1"/>
    </source>
</evidence>
<keyword evidence="1" id="KW-0238">DNA-binding</keyword>